<evidence type="ECO:0000313" key="5">
    <source>
        <dbReference type="EMBL" id="SNR15263.1"/>
    </source>
</evidence>
<keyword evidence="2 3" id="KW-0413">Isomerase</keyword>
<dbReference type="AlphaFoldDB" id="A0A238U7U6"/>
<dbReference type="PROSITE" id="PS50072">
    <property type="entry name" value="CSA_PPIASE_2"/>
    <property type="match status" value="1"/>
</dbReference>
<dbReference type="RefSeq" id="WP_095070860.1">
    <property type="nucleotide sequence ID" value="NZ_LT899436.1"/>
</dbReference>
<dbReference type="Pfam" id="PF00160">
    <property type="entry name" value="Pro_isomerase"/>
    <property type="match status" value="1"/>
</dbReference>
<evidence type="ECO:0000256" key="3">
    <source>
        <dbReference type="RuleBase" id="RU363019"/>
    </source>
</evidence>
<dbReference type="EMBL" id="LT899436">
    <property type="protein sequence ID" value="SNR15263.1"/>
    <property type="molecule type" value="Genomic_DNA"/>
</dbReference>
<gene>
    <name evidence="5" type="primary">ppiA</name>
    <name evidence="5" type="ORF">TJEJU_1533</name>
</gene>
<dbReference type="PRINTS" id="PR00153">
    <property type="entry name" value="CSAPPISMRASE"/>
</dbReference>
<dbReference type="GO" id="GO:0003755">
    <property type="term" value="F:peptidyl-prolyl cis-trans isomerase activity"/>
    <property type="evidence" value="ECO:0007669"/>
    <property type="project" value="UniProtKB-UniRule"/>
</dbReference>
<comment type="similarity">
    <text evidence="3">Belongs to the cyclophilin-type PPIase family.</text>
</comment>
<keyword evidence="6" id="KW-1185">Reference proteome</keyword>
<dbReference type="EC" id="5.2.1.8" evidence="3"/>
<organism evidence="5 6">
    <name type="scientific">Tenacibaculum jejuense</name>
    <dbReference type="NCBI Taxonomy" id="584609"/>
    <lineage>
        <taxon>Bacteria</taxon>
        <taxon>Pseudomonadati</taxon>
        <taxon>Bacteroidota</taxon>
        <taxon>Flavobacteriia</taxon>
        <taxon>Flavobacteriales</taxon>
        <taxon>Flavobacteriaceae</taxon>
        <taxon>Tenacibaculum</taxon>
    </lineage>
</organism>
<dbReference type="InterPro" id="IPR044666">
    <property type="entry name" value="Cyclophilin_A-like"/>
</dbReference>
<evidence type="ECO:0000313" key="6">
    <source>
        <dbReference type="Proteomes" id="UP000215214"/>
    </source>
</evidence>
<dbReference type="Proteomes" id="UP000215214">
    <property type="component" value="Chromosome TJEJU"/>
</dbReference>
<comment type="catalytic activity">
    <reaction evidence="3">
        <text>[protein]-peptidylproline (omega=180) = [protein]-peptidylproline (omega=0)</text>
        <dbReference type="Rhea" id="RHEA:16237"/>
        <dbReference type="Rhea" id="RHEA-COMP:10747"/>
        <dbReference type="Rhea" id="RHEA-COMP:10748"/>
        <dbReference type="ChEBI" id="CHEBI:83833"/>
        <dbReference type="ChEBI" id="CHEBI:83834"/>
        <dbReference type="EC" id="5.2.1.8"/>
    </reaction>
</comment>
<proteinExistence type="inferred from homology"/>
<dbReference type="KEGG" id="tje:TJEJU_1533"/>
<keyword evidence="1 3" id="KW-0697">Rotamase</keyword>
<dbReference type="PANTHER" id="PTHR45625">
    <property type="entry name" value="PEPTIDYL-PROLYL CIS-TRANS ISOMERASE-RELATED"/>
    <property type="match status" value="1"/>
</dbReference>
<accession>A0A238U7U6</accession>
<name>A0A238U7U6_9FLAO</name>
<feature type="domain" description="PPIase cyclophilin-type" evidence="4">
    <location>
        <begin position="86"/>
        <end position="237"/>
    </location>
</feature>
<dbReference type="OrthoDB" id="9807797at2"/>
<dbReference type="SUPFAM" id="SSF50891">
    <property type="entry name" value="Cyclophilin-like"/>
    <property type="match status" value="1"/>
</dbReference>
<reference evidence="5 6" key="1">
    <citation type="submission" date="2017-07" db="EMBL/GenBank/DDBJ databases">
        <authorList>
            <person name="Sun Z.S."/>
            <person name="Albrecht U."/>
            <person name="Echele G."/>
            <person name="Lee C.C."/>
        </authorList>
    </citation>
    <scope>NUCLEOTIDE SEQUENCE [LARGE SCALE GENOMIC DNA]</scope>
    <source>
        <strain evidence="6">type strain: KCTC 22618</strain>
    </source>
</reference>
<dbReference type="Gene3D" id="2.40.100.10">
    <property type="entry name" value="Cyclophilin-like"/>
    <property type="match status" value="1"/>
</dbReference>
<comment type="function">
    <text evidence="3">PPIases accelerate the folding of proteins. It catalyzes the cis-trans isomerization of proline imidic peptide bonds in oligopeptides.</text>
</comment>
<dbReference type="CDD" id="cd00317">
    <property type="entry name" value="cyclophilin"/>
    <property type="match status" value="1"/>
</dbReference>
<evidence type="ECO:0000256" key="2">
    <source>
        <dbReference type="ARBA" id="ARBA00023235"/>
    </source>
</evidence>
<dbReference type="InterPro" id="IPR002130">
    <property type="entry name" value="Cyclophilin-type_PPIase_dom"/>
</dbReference>
<evidence type="ECO:0000256" key="1">
    <source>
        <dbReference type="ARBA" id="ARBA00023110"/>
    </source>
</evidence>
<dbReference type="InterPro" id="IPR029000">
    <property type="entry name" value="Cyclophilin-like_dom_sf"/>
</dbReference>
<evidence type="ECO:0000259" key="4">
    <source>
        <dbReference type="PROSITE" id="PS50072"/>
    </source>
</evidence>
<dbReference type="PANTHER" id="PTHR45625:SF4">
    <property type="entry name" value="PEPTIDYLPROLYL ISOMERASE DOMAIN AND WD REPEAT-CONTAINING PROTEIN 1"/>
    <property type="match status" value="1"/>
</dbReference>
<sequence length="237" mass="27719">MKFLRFFILFFICFSVWNCTQTKKETIQPKAEPAIIKKEDEKKKLVIKKEITPSWDTLTKKNAQEFFKKYGELNKETKVIIKTSFGNIKLKLYNDTPIHRANFIFLTKIKYFNTAYFYRVTKGFVVQGGDSDLQSTARFRKKYQHYRLKPEIRKRRRHRYGSLAAAKDAENNPKKLSSPFNFYIVQSKNGAKHLDGNHTVFGEVISGFSTIEKIAQVRVGSDDWPLVDIPMTVEIIE</sequence>
<protein>
    <recommendedName>
        <fullName evidence="3">Peptidyl-prolyl cis-trans isomerase</fullName>
        <shortName evidence="3">PPIase</shortName>
        <ecNumber evidence="3">5.2.1.8</ecNumber>
    </recommendedName>
</protein>